<dbReference type="SUPFAM" id="SSF48576">
    <property type="entry name" value="Terpenoid synthases"/>
    <property type="match status" value="2"/>
</dbReference>
<dbReference type="GO" id="GO:0004659">
    <property type="term" value="F:prenyltransferase activity"/>
    <property type="evidence" value="ECO:0007669"/>
    <property type="project" value="InterPro"/>
</dbReference>
<dbReference type="Pfam" id="PF19086">
    <property type="entry name" value="Terpene_syn_C_2"/>
    <property type="match status" value="1"/>
</dbReference>
<keyword evidence="1" id="KW-0808">Transferase</keyword>
<dbReference type="AlphaFoldDB" id="A0AAV9UNN3"/>
<reference evidence="5 6" key="1">
    <citation type="submission" date="2019-10" db="EMBL/GenBank/DDBJ databases">
        <authorList>
            <person name="Palmer J.M."/>
        </authorList>
    </citation>
    <scope>NUCLEOTIDE SEQUENCE [LARGE SCALE GENOMIC DNA]</scope>
    <source>
        <strain evidence="5 6">TWF696</strain>
    </source>
</reference>
<feature type="compositionally biased region" description="Polar residues" evidence="4">
    <location>
        <begin position="380"/>
        <end position="391"/>
    </location>
</feature>
<dbReference type="EMBL" id="JAVHNQ010000006">
    <property type="protein sequence ID" value="KAK6343822.1"/>
    <property type="molecule type" value="Genomic_DNA"/>
</dbReference>
<dbReference type="GO" id="GO:0043386">
    <property type="term" value="P:mycotoxin biosynthetic process"/>
    <property type="evidence" value="ECO:0007669"/>
    <property type="project" value="UniProtKB-ARBA"/>
</dbReference>
<comment type="caution">
    <text evidence="5">The sequence shown here is derived from an EMBL/GenBank/DDBJ whole genome shotgun (WGS) entry which is preliminary data.</text>
</comment>
<dbReference type="Pfam" id="PF00348">
    <property type="entry name" value="polyprenyl_synt"/>
    <property type="match status" value="1"/>
</dbReference>
<accession>A0AAV9UNN3</accession>
<dbReference type="CDD" id="cd00685">
    <property type="entry name" value="Trans_IPPS_HT"/>
    <property type="match status" value="1"/>
</dbReference>
<dbReference type="GO" id="GO:0046872">
    <property type="term" value="F:metal ion binding"/>
    <property type="evidence" value="ECO:0007669"/>
    <property type="project" value="UniProtKB-KW"/>
</dbReference>
<evidence type="ECO:0000256" key="1">
    <source>
        <dbReference type="ARBA" id="ARBA00022679"/>
    </source>
</evidence>
<keyword evidence="3" id="KW-0460">Magnesium</keyword>
<evidence type="ECO:0000256" key="3">
    <source>
        <dbReference type="ARBA" id="ARBA00022842"/>
    </source>
</evidence>
<dbReference type="InterPro" id="IPR000092">
    <property type="entry name" value="Polyprenyl_synt"/>
</dbReference>
<dbReference type="PANTHER" id="PTHR12001">
    <property type="entry name" value="GERANYLGERANYL PYROPHOSPHATE SYNTHASE"/>
    <property type="match status" value="1"/>
</dbReference>
<dbReference type="Gene3D" id="1.10.600.10">
    <property type="entry name" value="Farnesyl Diphosphate Synthase"/>
    <property type="match status" value="2"/>
</dbReference>
<dbReference type="InterPro" id="IPR008949">
    <property type="entry name" value="Isoprenoid_synthase_dom_sf"/>
</dbReference>
<proteinExistence type="predicted"/>
<evidence type="ECO:0000256" key="2">
    <source>
        <dbReference type="ARBA" id="ARBA00022723"/>
    </source>
</evidence>
<evidence type="ECO:0000313" key="6">
    <source>
        <dbReference type="Proteomes" id="UP001375240"/>
    </source>
</evidence>
<evidence type="ECO:0000313" key="5">
    <source>
        <dbReference type="EMBL" id="KAK6343822.1"/>
    </source>
</evidence>
<sequence>MAVLPVEDSNTGKPRFIPALVTPQRSLPMPERFLEGYWYRAEPRMCSNSEFENKIIAKVDNDWYQRGGCPIRPTCPAESGPLLSAIFPEGDPERLRNLAYLNALGFIQDDFIDDDLVYPDRSEGQASRDVLRKRYETILCQLRAKEYVEIFNRDEAGTTFVETFEHWARGGIVQDSDIERNFEDLDDYVTWRIKHSGTLTYGPVIKYLHHITLTDEQEEKVCPALRLIYAICLFANDIFSVEVDWLYHQTRSKPDETTFSNGVYIAMRLNDVTVAEAKQIVKEKILEDEGRFLRLRDQIVKDAGEEDRDLLARYLSYAQWIYSGYLVHLKFTPRYRFDPGNPLCPRPEHKLKDLPGGKASDHESHVEGNAKGAVNDHPQRINNHSPANGNIKSEKNGVIKHPSSQENVPERSVNIITNVIDLLHSSSLIIDDIEDNSALRRGQPSAHMVFGTPQAINAANYLFVKSLAEIQSIFPEAVAIYTDELQNLHLGQGYELHWTFHGGCPTEAEYIQMIDGKTGGLFRMASRLMKEQATQNRELNVEDLLVLMGRFFQIRDDFQNLESADYARAKGSLSDLDEGKYSFMLIHSLKNAKDNQLKSLLRLRSQQGSLTTEQKTLVMNALERTKSMEYTMAVLEEIQAAIDERLEEVEAGLVGQEVNWVIRAIMVRLRVSFPDSAFRTYQ</sequence>
<dbReference type="InterPro" id="IPR033749">
    <property type="entry name" value="Polyprenyl_synt_CS"/>
</dbReference>
<gene>
    <name evidence="5" type="ORF">TWF696_007481</name>
</gene>
<name>A0AAV9UNN3_9PEZI</name>
<dbReference type="GO" id="GO:0046165">
    <property type="term" value="P:alcohol biosynthetic process"/>
    <property type="evidence" value="ECO:0007669"/>
    <property type="project" value="UniProtKB-ARBA"/>
</dbReference>
<keyword evidence="6" id="KW-1185">Reference proteome</keyword>
<dbReference type="GO" id="GO:0008299">
    <property type="term" value="P:isoprenoid biosynthetic process"/>
    <property type="evidence" value="ECO:0007669"/>
    <property type="project" value="InterPro"/>
</dbReference>
<dbReference type="PANTHER" id="PTHR12001:SF72">
    <property type="entry name" value="THIJ_PFPI FAMILY PROTEIN (AFU_ORTHOLOGUE AFUA_3G01210)-RELATED"/>
    <property type="match status" value="1"/>
</dbReference>
<dbReference type="Proteomes" id="UP001375240">
    <property type="component" value="Unassembled WGS sequence"/>
</dbReference>
<protein>
    <submittedName>
        <fullName evidence="5">Uncharacterized protein</fullName>
    </submittedName>
</protein>
<feature type="region of interest" description="Disordered" evidence="4">
    <location>
        <begin position="354"/>
        <end position="394"/>
    </location>
</feature>
<feature type="compositionally biased region" description="Basic and acidic residues" evidence="4">
    <location>
        <begin position="354"/>
        <end position="368"/>
    </location>
</feature>
<keyword evidence="2" id="KW-0479">Metal-binding</keyword>
<dbReference type="PROSITE" id="PS00723">
    <property type="entry name" value="POLYPRENYL_SYNTHASE_1"/>
    <property type="match status" value="1"/>
</dbReference>
<dbReference type="SFLD" id="SFLDS00005">
    <property type="entry name" value="Isoprenoid_Synthase_Type_I"/>
    <property type="match status" value="1"/>
</dbReference>
<dbReference type="PROSITE" id="PS00444">
    <property type="entry name" value="POLYPRENYL_SYNTHASE_2"/>
    <property type="match status" value="1"/>
</dbReference>
<organism evidence="5 6">
    <name type="scientific">Orbilia brochopaga</name>
    <dbReference type="NCBI Taxonomy" id="3140254"/>
    <lineage>
        <taxon>Eukaryota</taxon>
        <taxon>Fungi</taxon>
        <taxon>Dikarya</taxon>
        <taxon>Ascomycota</taxon>
        <taxon>Pezizomycotina</taxon>
        <taxon>Orbiliomycetes</taxon>
        <taxon>Orbiliales</taxon>
        <taxon>Orbiliaceae</taxon>
        <taxon>Orbilia</taxon>
    </lineage>
</organism>
<evidence type="ECO:0000256" key="4">
    <source>
        <dbReference type="SAM" id="MobiDB-lite"/>
    </source>
</evidence>